<keyword evidence="2" id="KW-1133">Transmembrane helix</keyword>
<evidence type="ECO:0000313" key="5">
    <source>
        <dbReference type="Proteomes" id="UP000740883"/>
    </source>
</evidence>
<dbReference type="Gene3D" id="1.10.510.10">
    <property type="entry name" value="Transferase(Phosphotransferase) domain 1"/>
    <property type="match status" value="1"/>
</dbReference>
<keyword evidence="4" id="KW-0418">Kinase</keyword>
<keyword evidence="2" id="KW-0812">Transmembrane</keyword>
<dbReference type="InterPro" id="IPR000719">
    <property type="entry name" value="Prot_kinase_dom"/>
</dbReference>
<keyword evidence="4" id="KW-0808">Transferase</keyword>
<dbReference type="GO" id="GO:0005524">
    <property type="term" value="F:ATP binding"/>
    <property type="evidence" value="ECO:0007669"/>
    <property type="project" value="InterPro"/>
</dbReference>
<feature type="domain" description="Protein kinase" evidence="3">
    <location>
        <begin position="101"/>
        <end position="358"/>
    </location>
</feature>
<dbReference type="EMBL" id="SBJO01000166">
    <property type="protein sequence ID" value="KAF9762452.1"/>
    <property type="molecule type" value="Genomic_DNA"/>
</dbReference>
<proteinExistence type="predicted"/>
<reference evidence="4 5" key="1">
    <citation type="journal article" date="2020" name="Genome Biol. Evol.">
        <title>Comparative genomics of strictly vertically transmitted, feminizing microsporidia endosymbionts of amphipod crustaceans.</title>
        <authorList>
            <person name="Cormier A."/>
            <person name="Chebbi M.A."/>
            <person name="Giraud I."/>
            <person name="Wattier R."/>
            <person name="Teixeira M."/>
            <person name="Gilbert C."/>
            <person name="Rigaud T."/>
            <person name="Cordaux R."/>
        </authorList>
    </citation>
    <scope>NUCLEOTIDE SEQUENCE [LARGE SCALE GENOMIC DNA]</scope>
    <source>
        <strain evidence="4 5">Ou3-Ou53</strain>
    </source>
</reference>
<protein>
    <submittedName>
        <fullName evidence="4">Serine/threonine-protein kinase mkcE</fullName>
    </submittedName>
</protein>
<dbReference type="SMART" id="SM00220">
    <property type="entry name" value="S_TKc"/>
    <property type="match status" value="1"/>
</dbReference>
<dbReference type="GO" id="GO:0004674">
    <property type="term" value="F:protein serine/threonine kinase activity"/>
    <property type="evidence" value="ECO:0007669"/>
    <property type="project" value="TreeGrafter"/>
</dbReference>
<evidence type="ECO:0000259" key="3">
    <source>
        <dbReference type="PROSITE" id="PS50011"/>
    </source>
</evidence>
<keyword evidence="5" id="KW-1185">Reference proteome</keyword>
<dbReference type="InterPro" id="IPR011009">
    <property type="entry name" value="Kinase-like_dom_sf"/>
</dbReference>
<sequence length="392" mass="45945">MRFKTKNRMGYYFMQLYNKTCLYSSYYTRRYLKKCLLTLLTLLVLALATWFFLFTNKIFFQKKRALMEKKFYAYINKTMDEILKLKTRYKQNTEFAKLTPALPLQPLKMTMTTAVFLITDLSPYVVLKRIIVNKKSPIHEDEIALKLNHRNIVKSTNSETMTYVDANGEKQTLIWLYMEYLPIRISHKTVNRDEETLRKIARDVLHGLNYLHKQNIAHLDLKIANIMGDEDENGVFYKIIDFGYARKIDEGEIKIPMKNYGTYPYKPPEIVLKNIHGMKGDIWCLGAIILFLRNGKTPFYDSKGNKQTDKYKEFLLGERTIPLSSDASPEIKDFISVCLQLDRNQRPSAEELLKHKFITGKEDGVMYQTDSEDSGYFSSSTSEEESIEVNWL</sequence>
<dbReference type="AlphaFoldDB" id="A0A9P6GXU1"/>
<feature type="compositionally biased region" description="Acidic residues" evidence="1">
    <location>
        <begin position="382"/>
        <end position="392"/>
    </location>
</feature>
<feature type="transmembrane region" description="Helical" evidence="2">
    <location>
        <begin position="35"/>
        <end position="54"/>
    </location>
</feature>
<accession>A0A9P6GXU1</accession>
<dbReference type="GO" id="GO:0005737">
    <property type="term" value="C:cytoplasm"/>
    <property type="evidence" value="ECO:0007669"/>
    <property type="project" value="TreeGrafter"/>
</dbReference>
<gene>
    <name evidence="4" type="primary">mkcE</name>
    <name evidence="4" type="ORF">NGRA_1993</name>
</gene>
<name>A0A9P6GXU1_9MICR</name>
<comment type="caution">
    <text evidence="4">The sequence shown here is derived from an EMBL/GenBank/DDBJ whole genome shotgun (WGS) entry which is preliminary data.</text>
</comment>
<evidence type="ECO:0000256" key="1">
    <source>
        <dbReference type="SAM" id="MobiDB-lite"/>
    </source>
</evidence>
<evidence type="ECO:0000313" key="4">
    <source>
        <dbReference type="EMBL" id="KAF9762452.1"/>
    </source>
</evidence>
<dbReference type="Pfam" id="PF00069">
    <property type="entry name" value="Pkinase"/>
    <property type="match status" value="1"/>
</dbReference>
<feature type="region of interest" description="Disordered" evidence="1">
    <location>
        <begin position="371"/>
        <end position="392"/>
    </location>
</feature>
<dbReference type="PANTHER" id="PTHR24361">
    <property type="entry name" value="MITOGEN-ACTIVATED KINASE KINASE KINASE"/>
    <property type="match status" value="1"/>
</dbReference>
<dbReference type="PROSITE" id="PS50011">
    <property type="entry name" value="PROTEIN_KINASE_DOM"/>
    <property type="match status" value="1"/>
</dbReference>
<evidence type="ECO:0000256" key="2">
    <source>
        <dbReference type="SAM" id="Phobius"/>
    </source>
</evidence>
<organism evidence="4 5">
    <name type="scientific">Nosema granulosis</name>
    <dbReference type="NCBI Taxonomy" id="83296"/>
    <lineage>
        <taxon>Eukaryota</taxon>
        <taxon>Fungi</taxon>
        <taxon>Fungi incertae sedis</taxon>
        <taxon>Microsporidia</taxon>
        <taxon>Nosematidae</taxon>
        <taxon>Nosema</taxon>
    </lineage>
</organism>
<dbReference type="InterPro" id="IPR053235">
    <property type="entry name" value="Ser_Thr_kinase"/>
</dbReference>
<keyword evidence="2" id="KW-0472">Membrane</keyword>
<dbReference type="SUPFAM" id="SSF56112">
    <property type="entry name" value="Protein kinase-like (PK-like)"/>
    <property type="match status" value="1"/>
</dbReference>
<dbReference type="OrthoDB" id="266718at2759"/>
<dbReference type="Proteomes" id="UP000740883">
    <property type="component" value="Unassembled WGS sequence"/>
</dbReference>